<reference evidence="2" key="1">
    <citation type="submission" date="2021-12" db="EMBL/GenBank/DDBJ databases">
        <authorList>
            <person name="King R."/>
        </authorList>
    </citation>
    <scope>NUCLEOTIDE SEQUENCE</scope>
</reference>
<dbReference type="PANTHER" id="PTHR12861:SF3">
    <property type="entry name" value="TRANSLOCON-ASSOCIATED PROTEIN SUBUNIT BETA"/>
    <property type="match status" value="1"/>
</dbReference>
<protein>
    <recommendedName>
        <fullName evidence="4">Translocon-associated protein subunit beta</fullName>
    </recommendedName>
</protein>
<evidence type="ECO:0008006" key="4">
    <source>
        <dbReference type="Google" id="ProtNLM"/>
    </source>
</evidence>
<keyword evidence="3" id="KW-1185">Reference proteome</keyword>
<feature type="transmembrane region" description="Helical" evidence="1">
    <location>
        <begin position="219"/>
        <end position="242"/>
    </location>
</feature>
<keyword evidence="1" id="KW-0812">Transmembrane</keyword>
<keyword evidence="1" id="KW-0472">Membrane</keyword>
<proteinExistence type="predicted"/>
<organism evidence="2 3">
    <name type="scientific">Brassicogethes aeneus</name>
    <name type="common">Rape pollen beetle</name>
    <name type="synonym">Meligethes aeneus</name>
    <dbReference type="NCBI Taxonomy" id="1431903"/>
    <lineage>
        <taxon>Eukaryota</taxon>
        <taxon>Metazoa</taxon>
        <taxon>Ecdysozoa</taxon>
        <taxon>Arthropoda</taxon>
        <taxon>Hexapoda</taxon>
        <taxon>Insecta</taxon>
        <taxon>Pterygota</taxon>
        <taxon>Neoptera</taxon>
        <taxon>Endopterygota</taxon>
        <taxon>Coleoptera</taxon>
        <taxon>Polyphaga</taxon>
        <taxon>Cucujiformia</taxon>
        <taxon>Nitidulidae</taxon>
        <taxon>Meligethinae</taxon>
        <taxon>Brassicogethes</taxon>
    </lineage>
</organism>
<gene>
    <name evidence="2" type="ORF">MELIAE_LOCUS11666</name>
</gene>
<dbReference type="Pfam" id="PF05753">
    <property type="entry name" value="TRAP_beta"/>
    <property type="match status" value="1"/>
</dbReference>
<sequence>MYPGNGAICFGEVELKKANLSIWFGRGRFVDVFSLFGYLNLEDARSVIVVTRLSKIVNSLALNFARMFKKFAILLAIFAVALCETEEDTGPRLLVSKQILNRYLVENKDIEVKYTLYNVGTSAAVDVNLVDNGFHPGNFEVVGGHLTSKFDRIAPQSNVTHVVVVRPLRYGYFNFTSAEATYKSSDDAAATVQLSLSSEPGEGGIIAFRDYDKKFSSHYWDWLAFALMTFPSFAIPLGLWYVSKSKYEKLVAKPKSK</sequence>
<dbReference type="PANTHER" id="PTHR12861">
    <property type="entry name" value="TRANSLOCON-ASSOCIATED PROTEIN, BETA SUBUNIT PRECURSOR TRAP-BETA SIGNAL SEQUENCE RECEPTOR BETA SUBUNIT"/>
    <property type="match status" value="1"/>
</dbReference>
<dbReference type="AlphaFoldDB" id="A0A9P0FNC5"/>
<evidence type="ECO:0000256" key="1">
    <source>
        <dbReference type="SAM" id="Phobius"/>
    </source>
</evidence>
<accession>A0A9P0FNC5</accession>
<dbReference type="EMBL" id="OV121139">
    <property type="protein sequence ID" value="CAH0562593.1"/>
    <property type="molecule type" value="Genomic_DNA"/>
</dbReference>
<dbReference type="OrthoDB" id="5860827at2759"/>
<evidence type="ECO:0000313" key="2">
    <source>
        <dbReference type="EMBL" id="CAH0562593.1"/>
    </source>
</evidence>
<name>A0A9P0FNC5_BRAAE</name>
<evidence type="ECO:0000313" key="3">
    <source>
        <dbReference type="Proteomes" id="UP001154078"/>
    </source>
</evidence>
<dbReference type="Proteomes" id="UP001154078">
    <property type="component" value="Chromosome 8"/>
</dbReference>
<dbReference type="GO" id="GO:0005783">
    <property type="term" value="C:endoplasmic reticulum"/>
    <property type="evidence" value="ECO:0007669"/>
    <property type="project" value="TreeGrafter"/>
</dbReference>
<keyword evidence="1" id="KW-1133">Transmembrane helix</keyword>